<comment type="caution">
    <text evidence="2">The sequence shown here is derived from an EMBL/GenBank/DDBJ whole genome shotgun (WGS) entry which is preliminary data.</text>
</comment>
<feature type="region of interest" description="Disordered" evidence="1">
    <location>
        <begin position="1"/>
        <end position="65"/>
    </location>
</feature>
<evidence type="ECO:0000313" key="2">
    <source>
        <dbReference type="EMBL" id="ETP53072.1"/>
    </source>
</evidence>
<feature type="compositionally biased region" description="Basic and acidic residues" evidence="1">
    <location>
        <begin position="1"/>
        <end position="10"/>
    </location>
</feature>
<name>W3A0B1_PHYNI</name>
<reference evidence="2 3" key="1">
    <citation type="submission" date="2013-11" db="EMBL/GenBank/DDBJ databases">
        <title>The Genome Sequence of Phytophthora parasitica P10297.</title>
        <authorList>
            <consortium name="The Broad Institute Genomics Platform"/>
            <person name="Russ C."/>
            <person name="Tyler B."/>
            <person name="Panabieres F."/>
            <person name="Shan W."/>
            <person name="Tripathy S."/>
            <person name="Grunwald N."/>
            <person name="Machado M."/>
            <person name="Johnson C.S."/>
            <person name="Walker B."/>
            <person name="Young S.K."/>
            <person name="Zeng Q."/>
            <person name="Gargeya S."/>
            <person name="Fitzgerald M."/>
            <person name="Haas B."/>
            <person name="Abouelleil A."/>
            <person name="Allen A.W."/>
            <person name="Alvarado L."/>
            <person name="Arachchi H.M."/>
            <person name="Berlin A.M."/>
            <person name="Chapman S.B."/>
            <person name="Gainer-Dewar J."/>
            <person name="Goldberg J."/>
            <person name="Griggs A."/>
            <person name="Gujja S."/>
            <person name="Hansen M."/>
            <person name="Howarth C."/>
            <person name="Imamovic A."/>
            <person name="Ireland A."/>
            <person name="Larimer J."/>
            <person name="McCowan C."/>
            <person name="Murphy C."/>
            <person name="Pearson M."/>
            <person name="Poon T.W."/>
            <person name="Priest M."/>
            <person name="Roberts A."/>
            <person name="Saif S."/>
            <person name="Shea T."/>
            <person name="Sisk P."/>
            <person name="Sykes S."/>
            <person name="Wortman J."/>
            <person name="Nusbaum C."/>
            <person name="Birren B."/>
        </authorList>
    </citation>
    <scope>NUCLEOTIDE SEQUENCE [LARGE SCALE GENOMIC DNA]</scope>
    <source>
        <strain evidence="2 3">P10297</strain>
    </source>
</reference>
<dbReference type="Proteomes" id="UP000018948">
    <property type="component" value="Unassembled WGS sequence"/>
</dbReference>
<dbReference type="EMBL" id="ANIY01000392">
    <property type="protein sequence ID" value="ETP53072.1"/>
    <property type="molecule type" value="Genomic_DNA"/>
</dbReference>
<dbReference type="AlphaFoldDB" id="W3A0B1"/>
<gene>
    <name evidence="2" type="ORF">F442_02001</name>
</gene>
<proteinExistence type="predicted"/>
<protein>
    <submittedName>
        <fullName evidence="2">Uncharacterized protein</fullName>
    </submittedName>
</protein>
<evidence type="ECO:0000313" key="3">
    <source>
        <dbReference type="Proteomes" id="UP000018948"/>
    </source>
</evidence>
<organism evidence="2 3">
    <name type="scientific">Phytophthora nicotianae P10297</name>
    <dbReference type="NCBI Taxonomy" id="1317064"/>
    <lineage>
        <taxon>Eukaryota</taxon>
        <taxon>Sar</taxon>
        <taxon>Stramenopiles</taxon>
        <taxon>Oomycota</taxon>
        <taxon>Peronosporomycetes</taxon>
        <taxon>Peronosporales</taxon>
        <taxon>Peronosporaceae</taxon>
        <taxon>Phytophthora</taxon>
    </lineage>
</organism>
<feature type="non-terminal residue" evidence="2">
    <location>
        <position position="1"/>
    </location>
</feature>
<evidence type="ECO:0000256" key="1">
    <source>
        <dbReference type="SAM" id="MobiDB-lite"/>
    </source>
</evidence>
<feature type="compositionally biased region" description="Polar residues" evidence="1">
    <location>
        <begin position="54"/>
        <end position="65"/>
    </location>
</feature>
<accession>W3A0B1</accession>
<sequence>RDRTRGKDAQRAQQLGEELQERREHHRQQHTAQGASCRDSNDREQRYPKKTGKMNVSQIASSMCF</sequence>